<dbReference type="GO" id="GO:0042910">
    <property type="term" value="F:xenobiotic transmembrane transporter activity"/>
    <property type="evidence" value="ECO:0007669"/>
    <property type="project" value="InterPro"/>
</dbReference>
<feature type="transmembrane region" description="Helical" evidence="6">
    <location>
        <begin position="317"/>
        <end position="343"/>
    </location>
</feature>
<dbReference type="GO" id="GO:1990961">
    <property type="term" value="P:xenobiotic detoxification by transmembrane export across the plasma membrane"/>
    <property type="evidence" value="ECO:0007669"/>
    <property type="project" value="InterPro"/>
</dbReference>
<feature type="transmembrane region" description="Helical" evidence="6">
    <location>
        <begin position="632"/>
        <end position="655"/>
    </location>
</feature>
<comment type="similarity">
    <text evidence="2 6">Belongs to the multi antimicrobial extrusion (MATE) (TC 2.A.66.1) family.</text>
</comment>
<dbReference type="EMBL" id="KK915662">
    <property type="protein sequence ID" value="KDP20756.1"/>
    <property type="molecule type" value="Genomic_DNA"/>
</dbReference>
<feature type="transmembrane region" description="Helical" evidence="6">
    <location>
        <begin position="59"/>
        <end position="84"/>
    </location>
</feature>
<dbReference type="InterPro" id="IPR002528">
    <property type="entry name" value="MATE_fam"/>
</dbReference>
<feature type="transmembrane region" description="Helical" evidence="6">
    <location>
        <begin position="542"/>
        <end position="562"/>
    </location>
</feature>
<feature type="transmembrane region" description="Helical" evidence="6">
    <location>
        <begin position="920"/>
        <end position="944"/>
    </location>
</feature>
<proteinExistence type="inferred from homology"/>
<feature type="transmembrane region" description="Helical" evidence="6">
    <location>
        <begin position="694"/>
        <end position="717"/>
    </location>
</feature>
<feature type="transmembrane region" description="Helical" evidence="6">
    <location>
        <begin position="401"/>
        <end position="423"/>
    </location>
</feature>
<dbReference type="NCBIfam" id="TIGR00797">
    <property type="entry name" value="matE"/>
    <property type="match status" value="2"/>
</dbReference>
<dbReference type="Pfam" id="PF01554">
    <property type="entry name" value="MatE"/>
    <property type="match status" value="4"/>
</dbReference>
<keyword evidence="9" id="KW-1185">Reference proteome</keyword>
<keyword evidence="3 6" id="KW-0812">Transmembrane</keyword>
<sequence>MAGNSENLYDENEGNRPMLNRRQSSYEVVSDELEQILCNTQFTYLQRTRKATLVELKTLFYLAAPAIVVYLLNNVVSMSTQILVGHLGNLELAAASLGNTGIQVFAYGLMLGMGSAVETLCGQAYGAGKYDMLGVYLQRSTILLTATGIPITLIYVFSKPILILLGESKEIASAAAVFVYGLIPQIFAYAVNFPIQKFLQAQSIIFPSAYISAATLVVHLLISWLAIFKLGWGLIGASLVLSLSWWIIVIAQFVYIVVSPKCKRTWTGFTWQAFFGLWSFLKLSTASAVMLCLETWYYELLILIAGLLKNAEIVLDSLSVCMTISVWVFMISVGFNAAASVRVSNELGAGHPKSAAFSVVIVNFSSFVIALIIAILVLVFRNELSYIFTGGTTVADAVAELSPYLALSIILNGIQPVLSGVAVGCGWQAFVAYVNVGCYYFVGLPLGGILGFVFDLGAKGIWSGMLGGTILQTLILLWVTFRTDWNKEEKREKFSTYRKINHMANNQNSLLRKHSPPPVSSELEDILSNMELSYSQRLKSAVLVELKTLFLLAGPAVIVYLLNNVVSMSTQIFCGHLGNLELAAASLGNTGIQVFAYGLMLGMGSAVETLCGQAYGAHKYEMLGVYLQRSTVILTAAGIPLTLIYAFSKQILLLLGESKEIAAQAAVFVYGLIPQIYAYAANFPIQKFLQAQSIVFPSAYIAAGTLVVHLVMSWLAIYKLGWGLLGASLVLSLSWWIIVIAQFLYIVTSSKCKRTWTGFTRQAFSGLWDFLKLSIASAIMLCLETWYYQIIVLIAGLLENAEITLDSLSICMTISGWVFMISVGFNAAASVRVSNELGAGHPRSASFAVVIVTLSSLVIALIFAILVLIFRNYLSYIFTSGTTVSKAVAQLSPFLALSILLNGIQPVLSGVAVGCGWQAFVAYVNVGCYYFVGIPLGCVLGFTLDFGARGIWSGMLGGTIIQTAILLWVTFRTDWNNEVEKAQDRLERWDDVTEPLVMD</sequence>
<dbReference type="PANTHER" id="PTHR11206">
    <property type="entry name" value="MULTIDRUG RESISTANCE PROTEIN"/>
    <property type="match status" value="1"/>
</dbReference>
<feature type="transmembrane region" description="Helical" evidence="6">
    <location>
        <begin position="767"/>
        <end position="787"/>
    </location>
</feature>
<evidence type="ECO:0000256" key="7">
    <source>
        <dbReference type="SAM" id="MobiDB-lite"/>
    </source>
</evidence>
<evidence type="ECO:0000256" key="6">
    <source>
        <dbReference type="RuleBase" id="RU004914"/>
    </source>
</evidence>
<keyword evidence="4 6" id="KW-1133">Transmembrane helix</keyword>
<evidence type="ECO:0000313" key="8">
    <source>
        <dbReference type="EMBL" id="KDP20756.1"/>
    </source>
</evidence>
<feature type="transmembrane region" description="Helical" evidence="6">
    <location>
        <begin position="430"/>
        <end position="454"/>
    </location>
</feature>
<accession>A0A067JAE2</accession>
<evidence type="ECO:0000256" key="3">
    <source>
        <dbReference type="ARBA" id="ARBA00022692"/>
    </source>
</evidence>
<comment type="subcellular location">
    <subcellularLocation>
        <location evidence="1">Membrane</location>
        <topology evidence="1">Multi-pass membrane protein</topology>
    </subcellularLocation>
</comment>
<feature type="transmembrane region" description="Helical" evidence="6">
    <location>
        <begin position="661"/>
        <end position="682"/>
    </location>
</feature>
<dbReference type="GO" id="GO:0016020">
    <property type="term" value="C:membrane"/>
    <property type="evidence" value="ECO:0007669"/>
    <property type="project" value="UniProtKB-SubCell"/>
</dbReference>
<feature type="transmembrane region" description="Helical" evidence="6">
    <location>
        <begin position="104"/>
        <end position="121"/>
    </location>
</feature>
<dbReference type="GO" id="GO:0015297">
    <property type="term" value="F:antiporter activity"/>
    <property type="evidence" value="ECO:0007669"/>
    <property type="project" value="InterPro"/>
</dbReference>
<organism evidence="8 9">
    <name type="scientific">Jatropha curcas</name>
    <name type="common">Barbados nut</name>
    <dbReference type="NCBI Taxonomy" id="180498"/>
    <lineage>
        <taxon>Eukaryota</taxon>
        <taxon>Viridiplantae</taxon>
        <taxon>Streptophyta</taxon>
        <taxon>Embryophyta</taxon>
        <taxon>Tracheophyta</taxon>
        <taxon>Spermatophyta</taxon>
        <taxon>Magnoliopsida</taxon>
        <taxon>eudicotyledons</taxon>
        <taxon>Gunneridae</taxon>
        <taxon>Pentapetalae</taxon>
        <taxon>rosids</taxon>
        <taxon>fabids</taxon>
        <taxon>Malpighiales</taxon>
        <taxon>Euphorbiaceae</taxon>
        <taxon>Crotonoideae</taxon>
        <taxon>Jatropheae</taxon>
        <taxon>Jatropha</taxon>
    </lineage>
</organism>
<feature type="transmembrane region" description="Helical" evidence="6">
    <location>
        <begin position="950"/>
        <end position="971"/>
    </location>
</feature>
<gene>
    <name evidence="8" type="ORF">JCGZ_21227</name>
</gene>
<dbReference type="CDD" id="cd13132">
    <property type="entry name" value="MATE_eukaryotic"/>
    <property type="match status" value="2"/>
</dbReference>
<dbReference type="AlphaFoldDB" id="A0A067JAE2"/>
<feature type="transmembrane region" description="Helical" evidence="6">
    <location>
        <begin position="204"/>
        <end position="227"/>
    </location>
</feature>
<dbReference type="Proteomes" id="UP000027138">
    <property type="component" value="Unassembled WGS sequence"/>
</dbReference>
<feature type="transmembrane region" description="Helical" evidence="6">
    <location>
        <begin position="355"/>
        <end position="381"/>
    </location>
</feature>
<feature type="transmembrane region" description="Helical" evidence="6">
    <location>
        <begin position="894"/>
        <end position="913"/>
    </location>
</feature>
<feature type="transmembrane region" description="Helical" evidence="6">
    <location>
        <begin position="233"/>
        <end position="258"/>
    </location>
</feature>
<feature type="transmembrane region" description="Helical" evidence="6">
    <location>
        <begin position="723"/>
        <end position="747"/>
    </location>
</feature>
<evidence type="ECO:0000256" key="5">
    <source>
        <dbReference type="ARBA" id="ARBA00023136"/>
    </source>
</evidence>
<feature type="transmembrane region" description="Helical" evidence="6">
    <location>
        <begin position="847"/>
        <end position="874"/>
    </location>
</feature>
<feature type="transmembrane region" description="Helical" evidence="6">
    <location>
        <begin position="807"/>
        <end position="827"/>
    </location>
</feature>
<feature type="transmembrane region" description="Helical" evidence="6">
    <location>
        <begin position="142"/>
        <end position="165"/>
    </location>
</feature>
<evidence type="ECO:0000313" key="9">
    <source>
        <dbReference type="Proteomes" id="UP000027138"/>
    </source>
</evidence>
<dbReference type="OrthoDB" id="847526at2759"/>
<evidence type="ECO:0000256" key="4">
    <source>
        <dbReference type="ARBA" id="ARBA00022989"/>
    </source>
</evidence>
<name>A0A067JAE2_JATCU</name>
<evidence type="ECO:0000256" key="2">
    <source>
        <dbReference type="ARBA" id="ARBA00010199"/>
    </source>
</evidence>
<feature type="transmembrane region" description="Helical" evidence="6">
    <location>
        <begin position="270"/>
        <end position="297"/>
    </location>
</feature>
<evidence type="ECO:0000256" key="1">
    <source>
        <dbReference type="ARBA" id="ARBA00004141"/>
    </source>
</evidence>
<protein>
    <recommendedName>
        <fullName evidence="6">Protein DETOXIFICATION</fullName>
    </recommendedName>
    <alternativeName>
        <fullName evidence="6">Multidrug and toxic compound extrusion protein</fullName>
    </alternativeName>
</protein>
<feature type="transmembrane region" description="Helical" evidence="6">
    <location>
        <begin position="460"/>
        <end position="481"/>
    </location>
</feature>
<keyword evidence="5 6" id="KW-0472">Membrane</keyword>
<reference evidence="8 9" key="1">
    <citation type="journal article" date="2014" name="PLoS ONE">
        <title>Global Analysis of Gene Expression Profiles in Physic Nut (Jatropha curcas L.) Seedlings Exposed to Salt Stress.</title>
        <authorList>
            <person name="Zhang L."/>
            <person name="Zhang C."/>
            <person name="Wu P."/>
            <person name="Chen Y."/>
            <person name="Li M."/>
            <person name="Jiang H."/>
            <person name="Wu G."/>
        </authorList>
    </citation>
    <scope>NUCLEOTIDE SEQUENCE [LARGE SCALE GENOMIC DNA]</scope>
    <source>
        <strain evidence="9">cv. GZQX0401</strain>
        <tissue evidence="8">Young leaves</tissue>
    </source>
</reference>
<feature type="region of interest" description="Disordered" evidence="7">
    <location>
        <begin position="1"/>
        <end position="21"/>
    </location>
</feature>
<feature type="transmembrane region" description="Helical" evidence="6">
    <location>
        <begin position="171"/>
        <end position="192"/>
    </location>
</feature>
<dbReference type="InterPro" id="IPR045069">
    <property type="entry name" value="MATE_euk"/>
</dbReference>